<dbReference type="EMBL" id="AGEG01000016">
    <property type="protein sequence ID" value="EHR36169.1"/>
    <property type="molecule type" value="Genomic_DNA"/>
</dbReference>
<dbReference type="SUPFAM" id="SSF52540">
    <property type="entry name" value="P-loop containing nucleoside triphosphate hydrolases"/>
    <property type="match status" value="1"/>
</dbReference>
<organism evidence="8 9">
    <name type="scientific">Facklamia languida CCUG 37842</name>
    <dbReference type="NCBI Taxonomy" id="883113"/>
    <lineage>
        <taxon>Bacteria</taxon>
        <taxon>Bacillati</taxon>
        <taxon>Bacillota</taxon>
        <taxon>Bacilli</taxon>
        <taxon>Lactobacillales</taxon>
        <taxon>Aerococcaceae</taxon>
        <taxon>Facklamia</taxon>
    </lineage>
</organism>
<dbReference type="PROSITE" id="PS50893">
    <property type="entry name" value="ABC_TRANSPORTER_2"/>
    <property type="match status" value="1"/>
</dbReference>
<evidence type="ECO:0000313" key="9">
    <source>
        <dbReference type="Proteomes" id="UP000006190"/>
    </source>
</evidence>
<dbReference type="PATRIC" id="fig|883113.3.peg.1428"/>
<accession>H3NKP1</accession>
<dbReference type="InterPro" id="IPR008995">
    <property type="entry name" value="Mo/tungstate-bd_C_term_dom"/>
</dbReference>
<dbReference type="STRING" id="883113.HMPREF9708_01430"/>
<dbReference type="GO" id="GO:0140359">
    <property type="term" value="F:ABC-type transporter activity"/>
    <property type="evidence" value="ECO:0007669"/>
    <property type="project" value="InterPro"/>
</dbReference>
<dbReference type="AlphaFoldDB" id="H3NKP1"/>
<dbReference type="InterPro" id="IPR027417">
    <property type="entry name" value="P-loop_NTPase"/>
</dbReference>
<dbReference type="InterPro" id="IPR012340">
    <property type="entry name" value="NA-bd_OB-fold"/>
</dbReference>
<dbReference type="RefSeq" id="WP_006309642.1">
    <property type="nucleotide sequence ID" value="NZ_JH601133.1"/>
</dbReference>
<gene>
    <name evidence="8" type="ORF">HMPREF9708_01430</name>
</gene>
<keyword evidence="2" id="KW-1003">Cell membrane</keyword>
<dbReference type="InterPro" id="IPR003439">
    <property type="entry name" value="ABC_transporter-like_ATP-bd"/>
</dbReference>
<dbReference type="Gene3D" id="3.40.50.300">
    <property type="entry name" value="P-loop containing nucleotide triphosphate hydrolases"/>
    <property type="match status" value="1"/>
</dbReference>
<dbReference type="Gene3D" id="2.40.50.100">
    <property type="match status" value="1"/>
</dbReference>
<dbReference type="HOGENOM" id="CLU_000604_1_1_9"/>
<protein>
    <recommendedName>
        <fullName evidence="7">ABC transporter domain-containing protein</fullName>
    </recommendedName>
</protein>
<dbReference type="Gene3D" id="2.40.50.140">
    <property type="entry name" value="Nucleic acid-binding proteins"/>
    <property type="match status" value="1"/>
</dbReference>
<evidence type="ECO:0000256" key="5">
    <source>
        <dbReference type="ARBA" id="ARBA00022967"/>
    </source>
</evidence>
<keyword evidence="1" id="KW-0813">Transport</keyword>
<evidence type="ECO:0000256" key="4">
    <source>
        <dbReference type="ARBA" id="ARBA00022840"/>
    </source>
</evidence>
<sequence length="378" mass="42414">MANIELINLKKSYDGVNMILDNINLEIHEGEFFVLVGASGSGKSTLLRMIAGLEEISGGILKIGGREVNQVHPKDRNITMVFQNYALYPNMTVKDNILFGLDVKGVSKKEQEERLKETAEMVGLTDFLDRKPGNLSGGQRQRVALARSICSKAPIFLMDEPLSNLDAKLRSQMRTEIRNIQRNLGLTMVYVTHDQLEAMTMGDRIMVLNNGDVSQLGTPQELYNNPQNLYTATFIGSPQMNNLIGRVQEQELILADTIHVPLNQAQLETMPKKDKFFVGIRPEYIFPGNQGEVSNPMNVVNVEFLGNETQIIFREENYQIVAKWPGQWNIEPGAPINVAFNSDYFHFFDCDTQNLLRGQVKLADESQPKVVGDHVGAL</sequence>
<evidence type="ECO:0000256" key="6">
    <source>
        <dbReference type="ARBA" id="ARBA00023136"/>
    </source>
</evidence>
<dbReference type="FunFam" id="3.40.50.300:FF:000042">
    <property type="entry name" value="Maltose/maltodextrin ABC transporter, ATP-binding protein"/>
    <property type="match status" value="1"/>
</dbReference>
<dbReference type="Pfam" id="PF17912">
    <property type="entry name" value="OB_MalK"/>
    <property type="match status" value="1"/>
</dbReference>
<dbReference type="GO" id="GO:0005524">
    <property type="term" value="F:ATP binding"/>
    <property type="evidence" value="ECO:0007669"/>
    <property type="project" value="UniProtKB-KW"/>
</dbReference>
<dbReference type="GO" id="GO:0008643">
    <property type="term" value="P:carbohydrate transport"/>
    <property type="evidence" value="ECO:0007669"/>
    <property type="project" value="InterPro"/>
</dbReference>
<evidence type="ECO:0000256" key="3">
    <source>
        <dbReference type="ARBA" id="ARBA00022741"/>
    </source>
</evidence>
<dbReference type="GO" id="GO:0055052">
    <property type="term" value="C:ATP-binding cassette (ABC) transporter complex, substrate-binding subunit-containing"/>
    <property type="evidence" value="ECO:0007669"/>
    <property type="project" value="TreeGrafter"/>
</dbReference>
<dbReference type="InterPro" id="IPR017871">
    <property type="entry name" value="ABC_transporter-like_CS"/>
</dbReference>
<keyword evidence="6" id="KW-0472">Membrane</keyword>
<reference evidence="8 9" key="1">
    <citation type="submission" date="2012-01" db="EMBL/GenBank/DDBJ databases">
        <title>The Genome Sequence of Facklamia languida CCUG 37842.</title>
        <authorList>
            <consortium name="The Broad Institute Genome Sequencing Platform"/>
            <person name="Earl A."/>
            <person name="Ward D."/>
            <person name="Feldgarden M."/>
            <person name="Gevers D."/>
            <person name="Huys G."/>
            <person name="Young S.K."/>
            <person name="Zeng Q."/>
            <person name="Gargeya S."/>
            <person name="Fitzgerald M."/>
            <person name="Haas B."/>
            <person name="Abouelleil A."/>
            <person name="Alvarado L."/>
            <person name="Arachchi H.M."/>
            <person name="Berlin A."/>
            <person name="Chapman S.B."/>
            <person name="Gearin G."/>
            <person name="Goldberg J."/>
            <person name="Griggs A."/>
            <person name="Gujja S."/>
            <person name="Hansen M."/>
            <person name="Heiman D."/>
            <person name="Howarth C."/>
            <person name="Larimer J."/>
            <person name="Lui A."/>
            <person name="MacDonald P.J.P."/>
            <person name="McCowen C."/>
            <person name="Montmayeur A."/>
            <person name="Murphy C."/>
            <person name="Neiman D."/>
            <person name="Pearson M."/>
            <person name="Priest M."/>
            <person name="Roberts A."/>
            <person name="Saif S."/>
            <person name="Shea T."/>
            <person name="Sisk P."/>
            <person name="Stolte C."/>
            <person name="Sykes S."/>
            <person name="Wortman J."/>
            <person name="Nusbaum C."/>
            <person name="Birren B."/>
        </authorList>
    </citation>
    <scope>NUCLEOTIDE SEQUENCE [LARGE SCALE GENOMIC DNA]</scope>
    <source>
        <strain evidence="8 9">CCUG 37842</strain>
    </source>
</reference>
<feature type="domain" description="ABC transporter" evidence="7">
    <location>
        <begin position="4"/>
        <end position="235"/>
    </location>
</feature>
<dbReference type="Proteomes" id="UP000006190">
    <property type="component" value="Unassembled WGS sequence"/>
</dbReference>
<dbReference type="PANTHER" id="PTHR43875:SF15">
    <property type="entry name" value="TREHALOSE IMPORT ATP-BINDING PROTEIN SUGC"/>
    <property type="match status" value="1"/>
</dbReference>
<dbReference type="InterPro" id="IPR015855">
    <property type="entry name" value="ABC_transpr_MalK-like"/>
</dbReference>
<dbReference type="InterPro" id="IPR040582">
    <property type="entry name" value="OB_MalK-like"/>
</dbReference>
<dbReference type="GO" id="GO:0016887">
    <property type="term" value="F:ATP hydrolysis activity"/>
    <property type="evidence" value="ECO:0007669"/>
    <property type="project" value="InterPro"/>
</dbReference>
<evidence type="ECO:0000256" key="2">
    <source>
        <dbReference type="ARBA" id="ARBA00022475"/>
    </source>
</evidence>
<dbReference type="SUPFAM" id="SSF50331">
    <property type="entry name" value="MOP-like"/>
    <property type="match status" value="1"/>
</dbReference>
<evidence type="ECO:0000256" key="1">
    <source>
        <dbReference type="ARBA" id="ARBA00022448"/>
    </source>
</evidence>
<dbReference type="InterPro" id="IPR047641">
    <property type="entry name" value="ABC_transpr_MalK/UgpC-like"/>
</dbReference>
<dbReference type="PROSITE" id="PS00211">
    <property type="entry name" value="ABC_TRANSPORTER_1"/>
    <property type="match status" value="1"/>
</dbReference>
<dbReference type="CDD" id="cd03301">
    <property type="entry name" value="ABC_MalK_N"/>
    <property type="match status" value="1"/>
</dbReference>
<keyword evidence="4" id="KW-0067">ATP-binding</keyword>
<proteinExistence type="predicted"/>
<dbReference type="Pfam" id="PF00005">
    <property type="entry name" value="ABC_tran"/>
    <property type="match status" value="1"/>
</dbReference>
<dbReference type="PANTHER" id="PTHR43875">
    <property type="entry name" value="MALTODEXTRIN IMPORT ATP-BINDING PROTEIN MSMX"/>
    <property type="match status" value="1"/>
</dbReference>
<dbReference type="SMART" id="SM00382">
    <property type="entry name" value="AAA"/>
    <property type="match status" value="1"/>
</dbReference>
<dbReference type="eggNOG" id="COG3842">
    <property type="taxonomic scope" value="Bacteria"/>
</dbReference>
<comment type="caution">
    <text evidence="8">The sequence shown here is derived from an EMBL/GenBank/DDBJ whole genome shotgun (WGS) entry which is preliminary data.</text>
</comment>
<dbReference type="InterPro" id="IPR003593">
    <property type="entry name" value="AAA+_ATPase"/>
</dbReference>
<keyword evidence="9" id="KW-1185">Reference proteome</keyword>
<evidence type="ECO:0000313" key="8">
    <source>
        <dbReference type="EMBL" id="EHR36169.1"/>
    </source>
</evidence>
<evidence type="ECO:0000259" key="7">
    <source>
        <dbReference type="PROSITE" id="PS50893"/>
    </source>
</evidence>
<keyword evidence="5" id="KW-1278">Translocase</keyword>
<keyword evidence="3" id="KW-0547">Nucleotide-binding</keyword>
<name>H3NKP1_9LACT</name>